<evidence type="ECO:0000259" key="7">
    <source>
        <dbReference type="Pfam" id="PF04376"/>
    </source>
</evidence>
<gene>
    <name evidence="10" type="primary">LOC108742762</name>
</gene>
<dbReference type="KEGG" id="apln:108742762"/>
<evidence type="ECO:0000256" key="6">
    <source>
        <dbReference type="SAM" id="MobiDB-lite"/>
    </source>
</evidence>
<dbReference type="InterPro" id="IPR030700">
    <property type="entry name" value="N-end_Aminoacyl_Trfase"/>
</dbReference>
<comment type="similarity">
    <text evidence="1 5">Belongs to the R-transferase family.</text>
</comment>
<dbReference type="GO" id="GO:0004057">
    <property type="term" value="F:arginyl-tRNA--protein transferase activity"/>
    <property type="evidence" value="ECO:0007669"/>
    <property type="project" value="UniProtKB-EC"/>
</dbReference>
<feature type="compositionally biased region" description="Low complexity" evidence="6">
    <location>
        <begin position="114"/>
        <end position="128"/>
    </location>
</feature>
<evidence type="ECO:0000259" key="8">
    <source>
        <dbReference type="Pfam" id="PF04377"/>
    </source>
</evidence>
<protein>
    <recommendedName>
        <fullName evidence="5">Arginyl-tRNA--protein transferase 1</fullName>
        <shortName evidence="5">Arginyltransferase 1</shortName>
        <shortName evidence="5">R-transferase 1</shortName>
        <ecNumber evidence="5">2.3.2.8</ecNumber>
    </recommendedName>
    <alternativeName>
        <fullName evidence="5">Arginine-tRNA--protein transferase 1</fullName>
    </alternativeName>
</protein>
<name>A0A1W4XC30_AGRPL</name>
<keyword evidence="3 5" id="KW-0833">Ubl conjugation pathway</keyword>
<dbReference type="STRING" id="224129.A0A1W4XC30"/>
<dbReference type="OrthoDB" id="74183at2759"/>
<dbReference type="InterPro" id="IPR007471">
    <property type="entry name" value="N-end_Aminoacyl_Trfase_N"/>
</dbReference>
<sequence length="519" mass="60017">MASLSLDKVSIVYWHPDLERHRCGYCNNQNCSVLYGMWAEQLTVEDYQNLIDRGWRRSGKYCYKPVMHETCCPQYTIRCEALKFHPSKSQKKVIKRFNKFITDDSKQEKGDNISDNSSNTENSGENSSIGFISRQQPTNELDFSKFKDNTVQSADDCNIDESSDNRLDKAKVHINETKCDSEVAEEHKEVDSNIANTTATTTEVVKKGVGADPSRPPCKKAKLLRIERKQQKLIQKGLKIGQKETAKNEQKKLEDFIDQIPENAKHKLKIVLVSTSSPGEDWNESVNLEFQIYKKYQMAVHNDPPEKCKMEVFLRFLVNTPLKTVRSRGENGTVMLGSFHQQYWIDDKLIAVGVIDILPKCVSSVYFFYDPEYRFLTLGTYGSLREIYFVRSLHQILPSIEYYYMGYYIHSCPKMRYKGRLGNSLLLCPETYKWFPIENCIPKLDANKYSRLNDDIDAIDEEMCSSSDIDRIKILIGYTFTIFGRYKRTFGEVDVYENIGRLVGKKCADKLLFVSSKER</sequence>
<evidence type="ECO:0000256" key="5">
    <source>
        <dbReference type="PIRNR" id="PIRNR037207"/>
    </source>
</evidence>
<evidence type="ECO:0000256" key="2">
    <source>
        <dbReference type="ARBA" id="ARBA00022679"/>
    </source>
</evidence>
<dbReference type="PANTHER" id="PTHR21367">
    <property type="entry name" value="ARGININE-TRNA-PROTEIN TRANSFERASE 1"/>
    <property type="match status" value="1"/>
</dbReference>
<dbReference type="InParanoid" id="A0A1W4XC30"/>
<feature type="domain" description="N-end rule aminoacyl transferase C-terminal" evidence="8">
    <location>
        <begin position="289"/>
        <end position="427"/>
    </location>
</feature>
<dbReference type="PANTHER" id="PTHR21367:SF1">
    <property type="entry name" value="ARGINYL-TRNA--PROTEIN TRANSFERASE 1"/>
    <property type="match status" value="1"/>
</dbReference>
<comment type="catalytic activity">
    <reaction evidence="5">
        <text>an N-terminal L-alpha-aminoacyl-[protein] + L-arginyl-tRNA(Arg) = an N-terminal L-arginyl-L-aminoacyl-[protein] + tRNA(Arg) + H(+)</text>
        <dbReference type="Rhea" id="RHEA:10208"/>
        <dbReference type="Rhea" id="RHEA-COMP:9658"/>
        <dbReference type="Rhea" id="RHEA-COMP:9673"/>
        <dbReference type="Rhea" id="RHEA-COMP:10636"/>
        <dbReference type="Rhea" id="RHEA-COMP:10638"/>
        <dbReference type="ChEBI" id="CHEBI:15378"/>
        <dbReference type="ChEBI" id="CHEBI:78442"/>
        <dbReference type="ChEBI" id="CHEBI:78513"/>
        <dbReference type="ChEBI" id="CHEBI:78597"/>
        <dbReference type="ChEBI" id="CHEBI:83562"/>
        <dbReference type="EC" id="2.3.2.8"/>
    </reaction>
</comment>
<dbReference type="GO" id="GO:0005737">
    <property type="term" value="C:cytoplasm"/>
    <property type="evidence" value="ECO:0007669"/>
    <property type="project" value="TreeGrafter"/>
</dbReference>
<keyword evidence="4 5" id="KW-0012">Acyltransferase</keyword>
<dbReference type="EC" id="2.3.2.8" evidence="5"/>
<proteinExistence type="inferred from homology"/>
<dbReference type="Proteomes" id="UP000192223">
    <property type="component" value="Unplaced"/>
</dbReference>
<comment type="function">
    <text evidence="5">Involved in the post-translational conjugation of arginine to the N-terminal aspartate or glutamate of a protein. This arginylation is required for degradation of the protein via the ubiquitin pathway.</text>
</comment>
<evidence type="ECO:0000256" key="3">
    <source>
        <dbReference type="ARBA" id="ARBA00022786"/>
    </source>
</evidence>
<feature type="region of interest" description="Disordered" evidence="6">
    <location>
        <begin position="105"/>
        <end position="131"/>
    </location>
</feature>
<evidence type="ECO:0000313" key="10">
    <source>
        <dbReference type="RefSeq" id="XP_018333579.1"/>
    </source>
</evidence>
<dbReference type="InterPro" id="IPR017137">
    <property type="entry name" value="Arg-tRNA-P_Trfase_1_euk"/>
</dbReference>
<dbReference type="FunCoup" id="A0A1W4XC30">
    <property type="interactions" value="2094"/>
</dbReference>
<evidence type="ECO:0000256" key="4">
    <source>
        <dbReference type="ARBA" id="ARBA00023315"/>
    </source>
</evidence>
<dbReference type="InterPro" id="IPR016181">
    <property type="entry name" value="Acyl_CoA_acyltransferase"/>
</dbReference>
<accession>A0A1W4XC30</accession>
<feature type="domain" description="N-end aminoacyl transferase N-terminal" evidence="7">
    <location>
        <begin position="21"/>
        <end position="92"/>
    </location>
</feature>
<evidence type="ECO:0000256" key="1">
    <source>
        <dbReference type="ARBA" id="ARBA00009991"/>
    </source>
</evidence>
<keyword evidence="2 5" id="KW-0808">Transferase</keyword>
<evidence type="ECO:0000313" key="9">
    <source>
        <dbReference type="Proteomes" id="UP000192223"/>
    </source>
</evidence>
<dbReference type="InterPro" id="IPR007472">
    <property type="entry name" value="N-end_Aminoacyl_Trfase_C"/>
</dbReference>
<dbReference type="AlphaFoldDB" id="A0A1W4XC30"/>
<dbReference type="GeneID" id="108742762"/>
<dbReference type="Pfam" id="PF04376">
    <property type="entry name" value="ATE_N"/>
    <property type="match status" value="1"/>
</dbReference>
<organism evidence="9 10">
    <name type="scientific">Agrilus planipennis</name>
    <name type="common">Emerald ash borer</name>
    <name type="synonym">Agrilus marcopoli</name>
    <dbReference type="NCBI Taxonomy" id="224129"/>
    <lineage>
        <taxon>Eukaryota</taxon>
        <taxon>Metazoa</taxon>
        <taxon>Ecdysozoa</taxon>
        <taxon>Arthropoda</taxon>
        <taxon>Hexapoda</taxon>
        <taxon>Insecta</taxon>
        <taxon>Pterygota</taxon>
        <taxon>Neoptera</taxon>
        <taxon>Endopterygota</taxon>
        <taxon>Coleoptera</taxon>
        <taxon>Polyphaga</taxon>
        <taxon>Elateriformia</taxon>
        <taxon>Buprestoidea</taxon>
        <taxon>Buprestidae</taxon>
        <taxon>Agrilinae</taxon>
        <taxon>Agrilus</taxon>
    </lineage>
</organism>
<reference evidence="10" key="1">
    <citation type="submission" date="2025-08" db="UniProtKB">
        <authorList>
            <consortium name="RefSeq"/>
        </authorList>
    </citation>
    <scope>IDENTIFICATION</scope>
    <source>
        <tissue evidence="10">Entire body</tissue>
    </source>
</reference>
<dbReference type="Pfam" id="PF04377">
    <property type="entry name" value="ATE_C"/>
    <property type="match status" value="1"/>
</dbReference>
<dbReference type="RefSeq" id="XP_018333579.1">
    <property type="nucleotide sequence ID" value="XM_018478077.2"/>
</dbReference>
<keyword evidence="9" id="KW-1185">Reference proteome</keyword>
<dbReference type="SUPFAM" id="SSF55729">
    <property type="entry name" value="Acyl-CoA N-acyltransferases (Nat)"/>
    <property type="match status" value="1"/>
</dbReference>
<dbReference type="PIRSF" id="PIRSF037207">
    <property type="entry name" value="ATE1_euk"/>
    <property type="match status" value="1"/>
</dbReference>